<keyword evidence="8" id="KW-1185">Reference proteome</keyword>
<keyword evidence="4" id="KW-0539">Nucleus</keyword>
<evidence type="ECO:0000256" key="4">
    <source>
        <dbReference type="ARBA" id="ARBA00023242"/>
    </source>
</evidence>
<feature type="region of interest" description="Disordered" evidence="5">
    <location>
        <begin position="94"/>
        <end position="177"/>
    </location>
</feature>
<evidence type="ECO:0000256" key="1">
    <source>
        <dbReference type="ARBA" id="ARBA00004123"/>
    </source>
</evidence>
<accession>A0A2B4S9W5</accession>
<dbReference type="Proteomes" id="UP000225706">
    <property type="component" value="Unassembled WGS sequence"/>
</dbReference>
<organism evidence="7 8">
    <name type="scientific">Stylophora pistillata</name>
    <name type="common">Smooth cauliflower coral</name>
    <dbReference type="NCBI Taxonomy" id="50429"/>
    <lineage>
        <taxon>Eukaryota</taxon>
        <taxon>Metazoa</taxon>
        <taxon>Cnidaria</taxon>
        <taxon>Anthozoa</taxon>
        <taxon>Hexacorallia</taxon>
        <taxon>Scleractinia</taxon>
        <taxon>Astrocoeniina</taxon>
        <taxon>Pocilloporidae</taxon>
        <taxon>Stylophora</taxon>
    </lineage>
</organism>
<comment type="subcellular location">
    <subcellularLocation>
        <location evidence="1">Nucleus</location>
    </subcellularLocation>
</comment>
<dbReference type="GO" id="GO:0048731">
    <property type="term" value="P:system development"/>
    <property type="evidence" value="ECO:0007669"/>
    <property type="project" value="TreeGrafter"/>
</dbReference>
<feature type="region of interest" description="Disordered" evidence="5">
    <location>
        <begin position="1"/>
        <end position="27"/>
    </location>
</feature>
<evidence type="ECO:0000256" key="3">
    <source>
        <dbReference type="ARBA" id="ARBA00023163"/>
    </source>
</evidence>
<dbReference type="GO" id="GO:0005634">
    <property type="term" value="C:nucleus"/>
    <property type="evidence" value="ECO:0007669"/>
    <property type="project" value="UniProtKB-SubCell"/>
</dbReference>
<evidence type="ECO:0000256" key="5">
    <source>
        <dbReference type="SAM" id="MobiDB-lite"/>
    </source>
</evidence>
<reference evidence="8" key="1">
    <citation type="journal article" date="2017" name="bioRxiv">
        <title>Comparative analysis of the genomes of Stylophora pistillata and Acropora digitifera provides evidence for extensive differences between species of corals.</title>
        <authorList>
            <person name="Voolstra C.R."/>
            <person name="Li Y."/>
            <person name="Liew Y.J."/>
            <person name="Baumgarten S."/>
            <person name="Zoccola D."/>
            <person name="Flot J.-F."/>
            <person name="Tambutte S."/>
            <person name="Allemand D."/>
            <person name="Aranda M."/>
        </authorList>
    </citation>
    <scope>NUCLEOTIDE SEQUENCE [LARGE SCALE GENOMIC DNA]</scope>
</reference>
<feature type="region of interest" description="Disordered" evidence="5">
    <location>
        <begin position="413"/>
        <end position="441"/>
    </location>
</feature>
<feature type="region of interest" description="Disordered" evidence="5">
    <location>
        <begin position="46"/>
        <end position="79"/>
    </location>
</feature>
<feature type="compositionally biased region" description="Basic residues" evidence="5">
    <location>
        <begin position="1"/>
        <end position="18"/>
    </location>
</feature>
<dbReference type="EMBL" id="LSMT01000103">
    <property type="protein sequence ID" value="PFX27454.1"/>
    <property type="molecule type" value="Genomic_DNA"/>
</dbReference>
<evidence type="ECO:0000259" key="6">
    <source>
        <dbReference type="Pfam" id="PF14047"/>
    </source>
</evidence>
<keyword evidence="3" id="KW-0804">Transcription</keyword>
<dbReference type="InterPro" id="IPR025891">
    <property type="entry name" value="Dppa2/4_C_dom"/>
</dbReference>
<feature type="compositionally biased region" description="Low complexity" evidence="5">
    <location>
        <begin position="125"/>
        <end position="137"/>
    </location>
</feature>
<dbReference type="InterPro" id="IPR039590">
    <property type="entry name" value="Dppa2/4"/>
</dbReference>
<keyword evidence="2" id="KW-0805">Transcription regulation</keyword>
<dbReference type="PANTHER" id="PTHR16073:SF9">
    <property type="entry name" value="DEVELOPMENTAL PLURIPOTENCY-ASSOCIATED PROTEIN 2_4 C-TERMINAL DOMAIN-CONTAINING PROTEIN"/>
    <property type="match status" value="1"/>
</dbReference>
<gene>
    <name evidence="7" type="primary">Dppa4</name>
    <name evidence="7" type="ORF">AWC38_SpisGene7843</name>
</gene>
<dbReference type="AlphaFoldDB" id="A0A2B4S9W5"/>
<sequence length="441" mass="49316">MGCRMSKRTGRKRNNTKHKKEESVTVLNEFEDMNTELVKRLQEHVRNNSNNNNNNNVNNSNNNAEDPALSSSSHQEIEEPKKLGNVTFEKADSHVQEVTEPKKLSNVTFEKAHSQIPTDEHVHVSSSDSSSSDSPSSRVDLQAIDINGCVGPDSTEDPNYQLSEEETKSKPDLTSSRILKELNYKESPSAGQNNDPKKAKIDTCTNWCVVEGLLKQENKSMWKKIYLSGGKAMISNSFGKRVPFVLEPCGLMTPKDYDDNYICRSCVRDNEVVLRCKGGSRVVHSSAMPQEPDNSEPTTKCSTPLSSSHSLLTSFSRSGSVKRKRSEDANGSVVNSSTDSDQMEKKRRKDAIVRSGSSTPASPQVRRARGEQLVLPRNLIRPWQPKKTTKTSQSVIREDTEFAKRVEEIIKNTQPGSDEEMSMIMFSKSSRIQRSPTKTTE</sequence>
<evidence type="ECO:0000256" key="2">
    <source>
        <dbReference type="ARBA" id="ARBA00023015"/>
    </source>
</evidence>
<feature type="domain" description="Developmental pluripotency-associated protein 2/4 C-terminal" evidence="6">
    <location>
        <begin position="206"/>
        <end position="270"/>
    </location>
</feature>
<feature type="compositionally biased region" description="Low complexity" evidence="5">
    <location>
        <begin position="47"/>
        <end position="63"/>
    </location>
</feature>
<dbReference type="Pfam" id="PF14047">
    <property type="entry name" value="DCR"/>
    <property type="match status" value="1"/>
</dbReference>
<proteinExistence type="predicted"/>
<dbReference type="OrthoDB" id="5964929at2759"/>
<feature type="region of interest" description="Disordered" evidence="5">
    <location>
        <begin position="284"/>
        <end position="370"/>
    </location>
</feature>
<feature type="compositionally biased region" description="Basic and acidic residues" evidence="5">
    <location>
        <begin position="110"/>
        <end position="123"/>
    </location>
</feature>
<evidence type="ECO:0000313" key="7">
    <source>
        <dbReference type="EMBL" id="PFX27454.1"/>
    </source>
</evidence>
<feature type="compositionally biased region" description="Polar residues" evidence="5">
    <location>
        <begin position="427"/>
        <end position="441"/>
    </location>
</feature>
<feature type="compositionally biased region" description="Low complexity" evidence="5">
    <location>
        <begin position="299"/>
        <end position="319"/>
    </location>
</feature>
<comment type="caution">
    <text evidence="7">The sequence shown here is derived from an EMBL/GenBank/DDBJ whole genome shotgun (WGS) entry which is preliminary data.</text>
</comment>
<feature type="compositionally biased region" description="Basic and acidic residues" evidence="5">
    <location>
        <begin position="94"/>
        <end position="103"/>
    </location>
</feature>
<dbReference type="GO" id="GO:0003682">
    <property type="term" value="F:chromatin binding"/>
    <property type="evidence" value="ECO:0007669"/>
    <property type="project" value="InterPro"/>
</dbReference>
<evidence type="ECO:0000313" key="8">
    <source>
        <dbReference type="Proteomes" id="UP000225706"/>
    </source>
</evidence>
<protein>
    <submittedName>
        <fullName evidence="7">Developmental pluripotency-associated protein 4</fullName>
    </submittedName>
</protein>
<name>A0A2B4S9W5_STYPI</name>
<dbReference type="PANTHER" id="PTHR16073">
    <property type="entry name" value="DCR DOMAIN-CONTAINING PROTEIN"/>
    <property type="match status" value="1"/>
</dbReference>